<evidence type="ECO:0000256" key="2">
    <source>
        <dbReference type="ARBA" id="ARBA00003444"/>
    </source>
</evidence>
<evidence type="ECO:0000313" key="11">
    <source>
        <dbReference type="EMBL" id="SES11736.1"/>
    </source>
</evidence>
<dbReference type="GO" id="GO:0009236">
    <property type="term" value="P:cobalamin biosynthetic process"/>
    <property type="evidence" value="ECO:0007669"/>
    <property type="project" value="UniProtKB-UniPathway"/>
</dbReference>
<protein>
    <recommendedName>
        <fullName evidence="4">threonine-phosphate decarboxylase</fullName>
        <ecNumber evidence="4">4.1.1.81</ecNumber>
    </recommendedName>
    <alternativeName>
        <fullName evidence="8">L-threonine-O-3-phosphate decarboxylase</fullName>
    </alternativeName>
</protein>
<dbReference type="InterPro" id="IPR004838">
    <property type="entry name" value="NHTrfase_class1_PyrdxlP-BS"/>
</dbReference>
<comment type="cofactor">
    <cofactor evidence="1">
        <name>pyridoxal 5'-phosphate</name>
        <dbReference type="ChEBI" id="CHEBI:597326"/>
    </cofactor>
</comment>
<gene>
    <name evidence="12" type="ORF">SAMN04487855_2356</name>
    <name evidence="11" type="ORF">SAMN05216589_2357</name>
</gene>
<evidence type="ECO:0000256" key="3">
    <source>
        <dbReference type="ARBA" id="ARBA00004953"/>
    </source>
</evidence>
<evidence type="ECO:0000313" key="13">
    <source>
        <dbReference type="Proteomes" id="UP000186599"/>
    </source>
</evidence>
<name>A0A1H9UQS6_9GAMM</name>
<evidence type="ECO:0000256" key="8">
    <source>
        <dbReference type="ARBA" id="ARBA00029996"/>
    </source>
</evidence>
<proteinExistence type="predicted"/>
<dbReference type="Gene3D" id="3.90.1150.10">
    <property type="entry name" value="Aspartate Aminotransferase, domain 1"/>
    <property type="match status" value="1"/>
</dbReference>
<sequence length="340" mass="36762">MLEHGGRLLEAATRFGIPPQQWLDLSTGLAPWPWPLPAIPASAWMRLPEPDDGLEAAASDCYGASAVLPVAGSQAAIQALPRLRAPCRVAIIGPCYAEHQHAWQSQGHQVQSLTAQQLSVLLEDYPAAPTFNVVVLVNPDNPTGRVLDRSTLLDWHARLAARGGWLVVDEAFADAQPTCSLADCADRAGLIVLRSVGKFFGLAGIRLGFVLAEPSLLSALGALLGPWAVSGPARAVGRSVLADHSLQQAWRLRLQDDAVRLQELLTRCGLPPTGGCELFQWVTDADVAGVYRQMAERGILLRWYRQPAGLRIGLPANAAQWQRLEQAFNDVMRTMGSNRA</sequence>
<dbReference type="InterPro" id="IPR015422">
    <property type="entry name" value="PyrdxlP-dep_Trfase_small"/>
</dbReference>
<evidence type="ECO:0000259" key="10">
    <source>
        <dbReference type="Pfam" id="PF00155"/>
    </source>
</evidence>
<dbReference type="RefSeq" id="WP_074779962.1">
    <property type="nucleotide sequence ID" value="NZ_FOGN01000004.1"/>
</dbReference>
<dbReference type="EMBL" id="FOUA01000004">
    <property type="protein sequence ID" value="SFM11100.1"/>
    <property type="molecule type" value="Genomic_DNA"/>
</dbReference>
<dbReference type="GO" id="GO:0030170">
    <property type="term" value="F:pyridoxal phosphate binding"/>
    <property type="evidence" value="ECO:0007669"/>
    <property type="project" value="InterPro"/>
</dbReference>
<dbReference type="PROSITE" id="PS00105">
    <property type="entry name" value="AA_TRANSFER_CLASS_1"/>
    <property type="match status" value="1"/>
</dbReference>
<dbReference type="InterPro" id="IPR004839">
    <property type="entry name" value="Aminotransferase_I/II_large"/>
</dbReference>
<dbReference type="NCBIfam" id="TIGR01140">
    <property type="entry name" value="L_thr_O3P_dcar"/>
    <property type="match status" value="1"/>
</dbReference>
<reference evidence="13 14" key="1">
    <citation type="submission" date="2016-10" db="EMBL/GenBank/DDBJ databases">
        <authorList>
            <person name="de Groot N.N."/>
        </authorList>
    </citation>
    <scope>NUCLEOTIDE SEQUENCE [LARGE SCALE GENOMIC DNA]</scope>
    <source>
        <strain evidence="12 13">CGMCC 1.9095</strain>
        <strain evidence="11 14">DSM 22558</strain>
    </source>
</reference>
<dbReference type="OrthoDB" id="9799304at2"/>
<dbReference type="SUPFAM" id="SSF53383">
    <property type="entry name" value="PLP-dependent transferases"/>
    <property type="match status" value="1"/>
</dbReference>
<comment type="function">
    <text evidence="2">Decarboxylates L-threonine-O-3-phosphate to yield (R)-1-amino-2-propanol O-2-phosphate, the precursor for the linkage between the nucleotide loop and the corrin ring in cobalamin.</text>
</comment>
<dbReference type="PANTHER" id="PTHR42885:SF1">
    <property type="entry name" value="THREONINE-PHOSPHATE DECARBOXYLASE"/>
    <property type="match status" value="1"/>
</dbReference>
<comment type="pathway">
    <text evidence="3">Cofactor biosynthesis; adenosylcobalamin biosynthesis.</text>
</comment>
<dbReference type="Proteomes" id="UP000186599">
    <property type="component" value="Unassembled WGS sequence"/>
</dbReference>
<dbReference type="Gene3D" id="3.40.640.10">
    <property type="entry name" value="Type I PLP-dependent aspartate aminotransferase-like (Major domain)"/>
    <property type="match status" value="1"/>
</dbReference>
<comment type="catalytic activity">
    <reaction evidence="9">
        <text>O-phospho-L-threonine + H(+) = (R)-1-aminopropan-2-yl phosphate + CO2</text>
        <dbReference type="Rhea" id="RHEA:11492"/>
        <dbReference type="ChEBI" id="CHEBI:15378"/>
        <dbReference type="ChEBI" id="CHEBI:16526"/>
        <dbReference type="ChEBI" id="CHEBI:58563"/>
        <dbReference type="ChEBI" id="CHEBI:58675"/>
        <dbReference type="EC" id="4.1.1.81"/>
    </reaction>
</comment>
<dbReference type="InterPro" id="IPR015421">
    <property type="entry name" value="PyrdxlP-dep_Trfase_major"/>
</dbReference>
<dbReference type="Pfam" id="PF00155">
    <property type="entry name" value="Aminotran_1_2"/>
    <property type="match status" value="1"/>
</dbReference>
<organism evidence="11 14">
    <name type="scientific">Halopseudomonas bauzanensis</name>
    <dbReference type="NCBI Taxonomy" id="653930"/>
    <lineage>
        <taxon>Bacteria</taxon>
        <taxon>Pseudomonadati</taxon>
        <taxon>Pseudomonadota</taxon>
        <taxon>Gammaproteobacteria</taxon>
        <taxon>Pseudomonadales</taxon>
        <taxon>Pseudomonadaceae</taxon>
        <taxon>Halopseudomonas</taxon>
    </lineage>
</organism>
<accession>A0A1H9UQS6</accession>
<dbReference type="EMBL" id="FOGN01000004">
    <property type="protein sequence ID" value="SES11736.1"/>
    <property type="molecule type" value="Genomic_DNA"/>
</dbReference>
<keyword evidence="5" id="KW-0169">Cobalamin biosynthesis</keyword>
<keyword evidence="6" id="KW-0663">Pyridoxal phosphate</keyword>
<keyword evidence="7" id="KW-0456">Lyase</keyword>
<evidence type="ECO:0000256" key="5">
    <source>
        <dbReference type="ARBA" id="ARBA00022573"/>
    </source>
</evidence>
<evidence type="ECO:0000256" key="9">
    <source>
        <dbReference type="ARBA" id="ARBA00048531"/>
    </source>
</evidence>
<dbReference type="EC" id="4.1.1.81" evidence="4"/>
<dbReference type="PANTHER" id="PTHR42885">
    <property type="entry name" value="HISTIDINOL-PHOSPHATE AMINOTRANSFERASE-RELATED"/>
    <property type="match status" value="1"/>
</dbReference>
<evidence type="ECO:0000256" key="4">
    <source>
        <dbReference type="ARBA" id="ARBA00012285"/>
    </source>
</evidence>
<evidence type="ECO:0000313" key="14">
    <source>
        <dbReference type="Proteomes" id="UP000186904"/>
    </source>
</evidence>
<dbReference type="STRING" id="653930.SAMN05216589_2357"/>
<dbReference type="Proteomes" id="UP000186904">
    <property type="component" value="Unassembled WGS sequence"/>
</dbReference>
<feature type="domain" description="Aminotransferase class I/classII large" evidence="10">
    <location>
        <begin position="57"/>
        <end position="316"/>
    </location>
</feature>
<evidence type="ECO:0000313" key="12">
    <source>
        <dbReference type="EMBL" id="SFM11100.1"/>
    </source>
</evidence>
<dbReference type="GO" id="GO:0048472">
    <property type="term" value="F:threonine-phosphate decarboxylase activity"/>
    <property type="evidence" value="ECO:0007669"/>
    <property type="project" value="UniProtKB-EC"/>
</dbReference>
<dbReference type="InterPro" id="IPR015424">
    <property type="entry name" value="PyrdxlP-dep_Trfase"/>
</dbReference>
<evidence type="ECO:0000256" key="7">
    <source>
        <dbReference type="ARBA" id="ARBA00023239"/>
    </source>
</evidence>
<dbReference type="CDD" id="cd00609">
    <property type="entry name" value="AAT_like"/>
    <property type="match status" value="1"/>
</dbReference>
<keyword evidence="13" id="KW-1185">Reference proteome</keyword>
<dbReference type="InterPro" id="IPR005860">
    <property type="entry name" value="CobD"/>
</dbReference>
<dbReference type="UniPathway" id="UPA00148"/>
<dbReference type="AlphaFoldDB" id="A0A1H9UQS6"/>
<evidence type="ECO:0000256" key="1">
    <source>
        <dbReference type="ARBA" id="ARBA00001933"/>
    </source>
</evidence>
<evidence type="ECO:0000256" key="6">
    <source>
        <dbReference type="ARBA" id="ARBA00022898"/>
    </source>
</evidence>